<dbReference type="Pfam" id="PF02645">
    <property type="entry name" value="DegV"/>
    <property type="match status" value="1"/>
</dbReference>
<dbReference type="EMBL" id="FPIP01000008">
    <property type="protein sequence ID" value="SFW45113.1"/>
    <property type="molecule type" value="Genomic_DNA"/>
</dbReference>
<dbReference type="PANTHER" id="PTHR33434:SF2">
    <property type="entry name" value="FATTY ACID-BINDING PROTEIN TM_1468"/>
    <property type="match status" value="1"/>
</dbReference>
<dbReference type="Gene3D" id="3.30.1180.10">
    <property type="match status" value="1"/>
</dbReference>
<accession>A0A1K1PCA3</accession>
<name>A0A1K1PCA3_RUMFL</name>
<dbReference type="InterPro" id="IPR043168">
    <property type="entry name" value="DegV_C"/>
</dbReference>
<dbReference type="PANTHER" id="PTHR33434">
    <property type="entry name" value="DEGV DOMAIN-CONTAINING PROTEIN DR_1986-RELATED"/>
    <property type="match status" value="1"/>
</dbReference>
<gene>
    <name evidence="2" type="ORF">SAMN02910280_2627</name>
</gene>
<evidence type="ECO:0000256" key="1">
    <source>
        <dbReference type="ARBA" id="ARBA00023121"/>
    </source>
</evidence>
<dbReference type="Proteomes" id="UP000183461">
    <property type="component" value="Unassembled WGS sequence"/>
</dbReference>
<dbReference type="Gene3D" id="3.40.50.10170">
    <property type="match status" value="1"/>
</dbReference>
<proteinExistence type="predicted"/>
<dbReference type="AlphaFoldDB" id="A0A1K1PCA3"/>
<reference evidence="2 3" key="1">
    <citation type="submission" date="2016-11" db="EMBL/GenBank/DDBJ databases">
        <authorList>
            <person name="Jaros S."/>
            <person name="Januszkiewicz K."/>
            <person name="Wedrychowicz H."/>
        </authorList>
    </citation>
    <scope>NUCLEOTIDE SEQUENCE [LARGE SCALE GENOMIC DNA]</scope>
    <source>
        <strain evidence="2 3">YL228</strain>
    </source>
</reference>
<dbReference type="NCBIfam" id="TIGR00762">
    <property type="entry name" value="DegV"/>
    <property type="match status" value="1"/>
</dbReference>
<dbReference type="SUPFAM" id="SSF82549">
    <property type="entry name" value="DAK1/DegV-like"/>
    <property type="match status" value="1"/>
</dbReference>
<dbReference type="InterPro" id="IPR050270">
    <property type="entry name" value="DegV_domain_contain"/>
</dbReference>
<evidence type="ECO:0000313" key="3">
    <source>
        <dbReference type="Proteomes" id="UP000183461"/>
    </source>
</evidence>
<dbReference type="RefSeq" id="WP_072300844.1">
    <property type="nucleotide sequence ID" value="NZ_FPIP01000008.1"/>
</dbReference>
<protein>
    <submittedName>
        <fullName evidence="2">EDD domain protein, DegV family</fullName>
    </submittedName>
</protein>
<dbReference type="InterPro" id="IPR003797">
    <property type="entry name" value="DegV"/>
</dbReference>
<keyword evidence="1" id="KW-0446">Lipid-binding</keyword>
<sequence length="290" mass="32480">MRKIAILTDSCCDLPKETIKELGIKVLPFTLTVGGESFREMYDKSTKEFYELLETTDEIPKHSQISPITFEEAYKELFEKGYTDIISVSINSKGSGTFNNSVLAKNDFYDNNPEAEGKMRIYNIDSKCYTLFYGYPVMEAAKKIRRGAEPEEIVAYLKDWFDVCAIYAVPFTLKYAKKSGRISAAKAFAGELLGLKPVIMFADGNTETVDKIRGEKNIVSKLVEIVEKNMTPQTPYIMLHGKDDTVAKEVEKELAKKTGRKAEMFGSIGAVVTANIGPDLVAVVVRRKNK</sequence>
<dbReference type="GO" id="GO:0008289">
    <property type="term" value="F:lipid binding"/>
    <property type="evidence" value="ECO:0007669"/>
    <property type="project" value="UniProtKB-KW"/>
</dbReference>
<dbReference type="PROSITE" id="PS51482">
    <property type="entry name" value="DEGV"/>
    <property type="match status" value="1"/>
</dbReference>
<organism evidence="2 3">
    <name type="scientific">Ruminococcus flavefaciens</name>
    <dbReference type="NCBI Taxonomy" id="1265"/>
    <lineage>
        <taxon>Bacteria</taxon>
        <taxon>Bacillati</taxon>
        <taxon>Bacillota</taxon>
        <taxon>Clostridia</taxon>
        <taxon>Eubacteriales</taxon>
        <taxon>Oscillospiraceae</taxon>
        <taxon>Ruminococcus</taxon>
    </lineage>
</organism>
<evidence type="ECO:0000313" key="2">
    <source>
        <dbReference type="EMBL" id="SFW45113.1"/>
    </source>
</evidence>